<dbReference type="EMBL" id="JADOES010000035">
    <property type="protein sequence ID" value="MBT9316893.1"/>
    <property type="molecule type" value="Genomic_DNA"/>
</dbReference>
<dbReference type="InterPro" id="IPR025410">
    <property type="entry name" value="Lant_dehyd"/>
</dbReference>
<feature type="domain" description="Lantibiotic biosynthesis protein dehydration" evidence="1">
    <location>
        <begin position="242"/>
        <end position="617"/>
    </location>
</feature>
<organism evidence="2 3">
    <name type="scientific">Leptothoe spongobia TAU-MAC 1115</name>
    <dbReference type="NCBI Taxonomy" id="1967444"/>
    <lineage>
        <taxon>Bacteria</taxon>
        <taxon>Bacillati</taxon>
        <taxon>Cyanobacteriota</taxon>
        <taxon>Cyanophyceae</taxon>
        <taxon>Nodosilineales</taxon>
        <taxon>Cymatolegaceae</taxon>
        <taxon>Leptothoe</taxon>
        <taxon>Leptothoe spongobia</taxon>
    </lineage>
</organism>
<dbReference type="NCBIfam" id="TIGR03897">
    <property type="entry name" value="lanti_2_LanM"/>
    <property type="match status" value="1"/>
</dbReference>
<reference evidence="2" key="1">
    <citation type="submission" date="2020-11" db="EMBL/GenBank/DDBJ databases">
        <authorList>
            <person name="Konstantinou D."/>
            <person name="Gkelis S."/>
            <person name="Popin R."/>
            <person name="Fewer D."/>
            <person name="Sivonen K."/>
        </authorList>
    </citation>
    <scope>NUCLEOTIDE SEQUENCE</scope>
    <source>
        <strain evidence="2">TAU-MAC 1115</strain>
    </source>
</reference>
<name>A0A947DHU4_9CYAN</name>
<dbReference type="AlphaFoldDB" id="A0A947DHU4"/>
<evidence type="ECO:0000259" key="1">
    <source>
        <dbReference type="Pfam" id="PF13575"/>
    </source>
</evidence>
<evidence type="ECO:0000313" key="3">
    <source>
        <dbReference type="Proteomes" id="UP000717364"/>
    </source>
</evidence>
<dbReference type="InterPro" id="IPR017146">
    <property type="entry name" value="Lanti_2_LanM"/>
</dbReference>
<dbReference type="CDD" id="cd04792">
    <property type="entry name" value="LanM-like"/>
    <property type="match status" value="1"/>
</dbReference>
<proteinExistence type="predicted"/>
<comment type="caution">
    <text evidence="2">The sequence shown here is derived from an EMBL/GenBank/DDBJ whole genome shotgun (WGS) entry which is preliminary data.</text>
</comment>
<evidence type="ECO:0000313" key="2">
    <source>
        <dbReference type="EMBL" id="MBT9316893.1"/>
    </source>
</evidence>
<dbReference type="Proteomes" id="UP000717364">
    <property type="component" value="Unassembled WGS sequence"/>
</dbReference>
<keyword evidence="3" id="KW-1185">Reference proteome</keyword>
<accession>A0A947DHU4</accession>
<dbReference type="RefSeq" id="WP_215609961.1">
    <property type="nucleotide sequence ID" value="NZ_JADOES010000035.1"/>
</dbReference>
<sequence>MRSSTTPCSILDIAVVGKQATPDAQWYQALSFTERLQILSPIRENVSKTEQKQAKVRLSKLRTRPFFKADEPFSARLAHEGISPSERNRVLGKSIIAVQENCHSSPDWLIELIQAFSNRETLPASVIQTLNLERDELASFLYGIAPILAKYLARLHQKIQILAVTASKTSTHLPFDPASIEPVLLTGLPVRLMEMLNRTMVLELHLARRQGNLAGETPEARFRSFIQQLKQPDIAWNTLKKYPVLSRQIIQTLDQWVDNSLLFLQRLCADWSLICTELSPGKAPGQLVRLESGMGDYHRNGQSVCIATFSNGFQLVYKPRSLALEAHLQTWLCWLNEHGVNPSFRTFKVCDRNHYGWAEYIPATPCTTEAEVHRFYQRQGSYLALLYVLKGADFHAGNLIAAGEHPMLIDAETLFQPTLEASAMPTSALTEQMNSESILSIGLLPQHQTDKTIASLVENSGLVGCAGQKSARPMPQWHDQGTDTMRLVREYVTLDGDQNRPTLAGQSVNVEDYIEAIKSGFTHVYQRLLNHQETLLGNDSPLHQLRSAETRIILRPTQLYARLWWESFHPDLLEDALDRDLWLDNLAVGIAKAPILAQVLAAERDDLLRNDIPIFTTDLHSRDLRTSQGHIIKDFFSQSGFSCVQNRLQNLTKADLNKQCQLIRAALQNDSTEPEII</sequence>
<gene>
    <name evidence="2" type="primary">lanM</name>
    <name evidence="2" type="ORF">IXB50_15800</name>
</gene>
<protein>
    <submittedName>
        <fullName evidence="2">Type 2 lantipeptide synthetase LanM</fullName>
    </submittedName>
</protein>
<dbReference type="Pfam" id="PF13575">
    <property type="entry name" value="DUF4135"/>
    <property type="match status" value="1"/>
</dbReference>
<reference evidence="2" key="2">
    <citation type="journal article" date="2021" name="Mar. Drugs">
        <title>Genome Reduction and Secondary Metabolism of the Marine Sponge-Associated Cyanobacterium Leptothoe.</title>
        <authorList>
            <person name="Konstantinou D."/>
            <person name="Popin R.V."/>
            <person name="Fewer D.P."/>
            <person name="Sivonen K."/>
            <person name="Gkelis S."/>
        </authorList>
    </citation>
    <scope>NUCLEOTIDE SEQUENCE</scope>
    <source>
        <strain evidence="2">TAU-MAC 1115</strain>
    </source>
</reference>